<dbReference type="RefSeq" id="WP_332086963.1">
    <property type="nucleotide sequence ID" value="NZ_JARBCY010000022.1"/>
</dbReference>
<proteinExistence type="predicted"/>
<name>A0ABU7XA22_9FIRM</name>
<dbReference type="Proteomes" id="UP001328425">
    <property type="component" value="Unassembled WGS sequence"/>
</dbReference>
<evidence type="ECO:0000313" key="1">
    <source>
        <dbReference type="EMBL" id="MEF3317722.1"/>
    </source>
</evidence>
<organism evidence="1 2">
    <name type="scientific">Peptoniphilus grossensis</name>
    <dbReference type="NCBI Taxonomy" id="1465756"/>
    <lineage>
        <taxon>Bacteria</taxon>
        <taxon>Bacillati</taxon>
        <taxon>Bacillota</taxon>
        <taxon>Tissierellia</taxon>
        <taxon>Tissierellales</taxon>
        <taxon>Peptoniphilaceae</taxon>
        <taxon>Peptoniphilus</taxon>
    </lineage>
</organism>
<gene>
    <name evidence="1" type="ORF">PV361_03275</name>
</gene>
<evidence type="ECO:0008006" key="3">
    <source>
        <dbReference type="Google" id="ProtNLM"/>
    </source>
</evidence>
<protein>
    <recommendedName>
        <fullName evidence="3">Apea-like HEPN domain-containing protein</fullName>
    </recommendedName>
</protein>
<reference evidence="1 2" key="1">
    <citation type="submission" date="2022-11" db="EMBL/GenBank/DDBJ databases">
        <title>The First Case of Preauricular Fistular Abscess Caused by Peptoniphilus grossensis.</title>
        <authorList>
            <person name="Byun J.-H."/>
        </authorList>
    </citation>
    <scope>NUCLEOTIDE SEQUENCE [LARGE SCALE GENOMIC DNA]</scope>
    <source>
        <strain evidence="1 2">GYB008</strain>
    </source>
</reference>
<dbReference type="EMBL" id="JARBCY010000022">
    <property type="protein sequence ID" value="MEF3317722.1"/>
    <property type="molecule type" value="Genomic_DNA"/>
</dbReference>
<evidence type="ECO:0000313" key="2">
    <source>
        <dbReference type="Proteomes" id="UP001328425"/>
    </source>
</evidence>
<comment type="caution">
    <text evidence="1">The sequence shown here is derived from an EMBL/GenBank/DDBJ whole genome shotgun (WGS) entry which is preliminary data.</text>
</comment>
<keyword evidence="2" id="KW-1185">Reference proteome</keyword>
<accession>A0ABU7XA22</accession>
<sequence length="422" mass="50333">MEWDEFIDKVKFILRRFNKEFNIDYSEDSISYIVGEKSFEFSKSDYNNISNDAMKSDLSQFTVSNNNSYEVIIYQTNKMIRRLLPYKFEERIISTNIKDSMNNIEYKFQEISDVMVWNIIKEIDLESLKRTFMIFPPRLREDEGENFFNLLRVCFRNPYSLIVSYNKDIDKNKLNDYINSFLFNFCYNYGYSFRIMNSLDELLNIRYRNKNSSYKSEELDAPRLLYKQDLTEQYHMAVSSEDPFVQFIGFYHIMEYFYEEIYKEGVVNNVKEILLDPGFSTKRKKDIMKLVDLINKKRTESTVGSELEALELTLRKYIDIEKIIEKLNEIDKDIIEYYKNNKVNFSNGDAIDLIGDKKHIFKKLANRVYKTRNSLVHSKSNEVRSNERGIYKPFKDSKALLKEIPLLKVISEEIIIKSASEL</sequence>